<keyword evidence="2" id="KW-1185">Reference proteome</keyword>
<proteinExistence type="predicted"/>
<evidence type="ECO:0000313" key="1">
    <source>
        <dbReference type="EMBL" id="ACC85195.1"/>
    </source>
</evidence>
<dbReference type="EnsemblBacteria" id="ACC85195">
    <property type="protein sequence ID" value="ACC85195"/>
    <property type="gene ID" value="Npun_BR049"/>
</dbReference>
<dbReference type="AlphaFoldDB" id="B2JB91"/>
<keyword evidence="1" id="KW-0614">Plasmid</keyword>
<gene>
    <name evidence="1" type="ordered locus">Npun_BR049</name>
</gene>
<evidence type="ECO:0000313" key="2">
    <source>
        <dbReference type="Proteomes" id="UP000001191"/>
    </source>
</evidence>
<dbReference type="NCBIfam" id="NF041551">
    <property type="entry name" value="YlcI_YnfO_N"/>
    <property type="match status" value="1"/>
</dbReference>
<accession>B2JB91</accession>
<name>B2JB91_NOSP7</name>
<dbReference type="KEGG" id="npu:Npun_BR049"/>
<protein>
    <submittedName>
        <fullName evidence="1">Uncharacterized protein</fullName>
    </submittedName>
</protein>
<dbReference type="HOGENOM" id="CLU_188390_0_0_3"/>
<dbReference type="EMBL" id="CP001039">
    <property type="protein sequence ID" value="ACC85195.1"/>
    <property type="molecule type" value="Genomic_DNA"/>
</dbReference>
<geneLocation type="plasmid" evidence="1 2">
    <name>pNPUN02</name>
</geneLocation>
<organism evidence="1 2">
    <name type="scientific">Nostoc punctiforme (strain ATCC 29133 / PCC 73102)</name>
    <dbReference type="NCBI Taxonomy" id="63737"/>
    <lineage>
        <taxon>Bacteria</taxon>
        <taxon>Bacillati</taxon>
        <taxon>Cyanobacteriota</taxon>
        <taxon>Cyanophyceae</taxon>
        <taxon>Nostocales</taxon>
        <taxon>Nostocaceae</taxon>
        <taxon>Nostoc</taxon>
    </lineage>
</organism>
<dbReference type="PhylomeDB" id="B2JB91"/>
<dbReference type="Proteomes" id="UP000001191">
    <property type="component" value="Plasmid pNPUN02"/>
</dbReference>
<sequence>MNMEREAVTIRFPISLLSKAKHLKDGSESFNELVVEAVEREVKRRQAIVTHQSIVARRAKIKARTGVHPDVNVFIHSLREGDMRSE</sequence>
<reference evidence="2" key="1">
    <citation type="submission" date="2008-04" db="EMBL/GenBank/DDBJ databases">
        <title>Complete sequence of plasmid 2 of Nostoc punctiforme ATCC 29133.</title>
        <authorList>
            <consortium name="US DOE Joint Genome Institute"/>
            <person name="Copeland A."/>
            <person name="Lucas S."/>
            <person name="Lapidus A."/>
            <person name="Glavina del Rio T."/>
            <person name="Dalin E."/>
            <person name="Tice H."/>
            <person name="Pitluck S."/>
            <person name="Chain P."/>
            <person name="Malfatti S."/>
            <person name="Shin M."/>
            <person name="Vergez L."/>
            <person name="Schmutz J."/>
            <person name="Larimer F."/>
            <person name="Land M."/>
            <person name="Hauser L."/>
            <person name="Kyrpides N."/>
            <person name="Kim E."/>
            <person name="Meeks J.C."/>
            <person name="Elhai J."/>
            <person name="Campbell E.L."/>
            <person name="Thiel T."/>
            <person name="Longmire J."/>
            <person name="Potts M."/>
            <person name="Atlas R."/>
        </authorList>
    </citation>
    <scope>NUCLEOTIDE SEQUENCE [LARGE SCALE GENOMIC DNA]</scope>
    <source>
        <strain evidence="2">ATCC 29133 / PCC 73102</strain>
        <plasmid evidence="2">Plasmid pNPUN02</plasmid>
    </source>
</reference>